<protein>
    <submittedName>
        <fullName evidence="6">Helix-turn-helix domain-containing protein</fullName>
    </submittedName>
</protein>
<evidence type="ECO:0000256" key="2">
    <source>
        <dbReference type="ARBA" id="ARBA00023125"/>
    </source>
</evidence>
<dbReference type="Gene3D" id="3.30.450.40">
    <property type="match status" value="1"/>
</dbReference>
<evidence type="ECO:0000256" key="1">
    <source>
        <dbReference type="ARBA" id="ARBA00023015"/>
    </source>
</evidence>
<feature type="domain" description="IclR-ED" evidence="5">
    <location>
        <begin position="77"/>
        <end position="298"/>
    </location>
</feature>
<gene>
    <name evidence="6" type="ORF">GPX89_08265</name>
</gene>
<feature type="domain" description="HTH iclR-type" evidence="4">
    <location>
        <begin position="15"/>
        <end position="76"/>
    </location>
</feature>
<name>A0A7K1USI1_9NOCA</name>
<dbReference type="InterPro" id="IPR014757">
    <property type="entry name" value="Tscrpt_reg_IclR_C"/>
</dbReference>
<dbReference type="InterPro" id="IPR036388">
    <property type="entry name" value="WH-like_DNA-bd_sf"/>
</dbReference>
<dbReference type="SUPFAM" id="SSF46785">
    <property type="entry name" value="Winged helix' DNA-binding domain"/>
    <property type="match status" value="1"/>
</dbReference>
<dbReference type="CDD" id="cd00090">
    <property type="entry name" value="HTH_ARSR"/>
    <property type="match status" value="1"/>
</dbReference>
<dbReference type="SMART" id="SM00346">
    <property type="entry name" value="HTH_ICLR"/>
    <property type="match status" value="1"/>
</dbReference>
<dbReference type="PROSITE" id="PS51078">
    <property type="entry name" value="ICLR_ED"/>
    <property type="match status" value="1"/>
</dbReference>
<evidence type="ECO:0000259" key="5">
    <source>
        <dbReference type="PROSITE" id="PS51078"/>
    </source>
</evidence>
<dbReference type="Proteomes" id="UP000466794">
    <property type="component" value="Unassembled WGS sequence"/>
</dbReference>
<dbReference type="InterPro" id="IPR011991">
    <property type="entry name" value="ArsR-like_HTH"/>
</dbReference>
<dbReference type="InterPro" id="IPR036390">
    <property type="entry name" value="WH_DNA-bd_sf"/>
</dbReference>
<dbReference type="InterPro" id="IPR050707">
    <property type="entry name" value="HTH_MetabolicPath_Reg"/>
</dbReference>
<keyword evidence="2" id="KW-0238">DNA-binding</keyword>
<dbReference type="GO" id="GO:0045892">
    <property type="term" value="P:negative regulation of DNA-templated transcription"/>
    <property type="evidence" value="ECO:0007669"/>
    <property type="project" value="TreeGrafter"/>
</dbReference>
<dbReference type="RefSeq" id="WP_157386612.1">
    <property type="nucleotide sequence ID" value="NZ_WRPP01000001.1"/>
</dbReference>
<dbReference type="PANTHER" id="PTHR30136">
    <property type="entry name" value="HELIX-TURN-HELIX TRANSCRIPTIONAL REGULATOR, ICLR FAMILY"/>
    <property type="match status" value="1"/>
</dbReference>
<dbReference type="GO" id="GO:0003700">
    <property type="term" value="F:DNA-binding transcription factor activity"/>
    <property type="evidence" value="ECO:0007669"/>
    <property type="project" value="TreeGrafter"/>
</dbReference>
<keyword evidence="3" id="KW-0804">Transcription</keyword>
<proteinExistence type="predicted"/>
<evidence type="ECO:0000256" key="3">
    <source>
        <dbReference type="ARBA" id="ARBA00023163"/>
    </source>
</evidence>
<dbReference type="SUPFAM" id="SSF55781">
    <property type="entry name" value="GAF domain-like"/>
    <property type="match status" value="1"/>
</dbReference>
<evidence type="ECO:0000313" key="7">
    <source>
        <dbReference type="Proteomes" id="UP000466794"/>
    </source>
</evidence>
<dbReference type="InterPro" id="IPR005471">
    <property type="entry name" value="Tscrpt_reg_IclR_N"/>
</dbReference>
<reference evidence="6 7" key="1">
    <citation type="submission" date="2019-12" db="EMBL/GenBank/DDBJ databases">
        <title>Nocardia sp. nov. ET3-3 isolated from soil.</title>
        <authorList>
            <person name="Kanchanasin P."/>
            <person name="Tanasupawat S."/>
            <person name="Yuki M."/>
            <person name="Kudo T."/>
        </authorList>
    </citation>
    <scope>NUCLEOTIDE SEQUENCE [LARGE SCALE GENOMIC DNA]</scope>
    <source>
        <strain evidence="6 7">ET3-3</strain>
    </source>
</reference>
<accession>A0A7K1USI1</accession>
<dbReference type="InterPro" id="IPR029016">
    <property type="entry name" value="GAF-like_dom_sf"/>
</dbReference>
<evidence type="ECO:0000259" key="4">
    <source>
        <dbReference type="PROSITE" id="PS51077"/>
    </source>
</evidence>
<keyword evidence="7" id="KW-1185">Reference proteome</keyword>
<dbReference type="AlphaFoldDB" id="A0A7K1USI1"/>
<dbReference type="PANTHER" id="PTHR30136:SF35">
    <property type="entry name" value="HTH-TYPE TRANSCRIPTIONAL REGULATOR RV1719"/>
    <property type="match status" value="1"/>
</dbReference>
<organism evidence="6 7">
    <name type="scientific">Nocardia terrae</name>
    <dbReference type="NCBI Taxonomy" id="2675851"/>
    <lineage>
        <taxon>Bacteria</taxon>
        <taxon>Bacillati</taxon>
        <taxon>Actinomycetota</taxon>
        <taxon>Actinomycetes</taxon>
        <taxon>Mycobacteriales</taxon>
        <taxon>Nocardiaceae</taxon>
        <taxon>Nocardia</taxon>
    </lineage>
</organism>
<comment type="caution">
    <text evidence="6">The sequence shown here is derived from an EMBL/GenBank/DDBJ whole genome shotgun (WGS) entry which is preliminary data.</text>
</comment>
<dbReference type="Pfam" id="PF09339">
    <property type="entry name" value="HTH_IclR"/>
    <property type="match status" value="1"/>
</dbReference>
<sequence length="298" mass="31237">MTESKSAESAGPSGSPPTERVVAVVELLAGRGEPMSVSEIAGGLDLNRSTVGLILGALEGAGWVARRQDRRYELGVGLVGVAEAVRETVPLLHGHDHALRALADRTGCGVALAHIGTREATIVGIARGNAGIPTEVGIGTRLPLAAPLGATVVAHRPPNLRRAWLDTAAPELRQALSSALEIIADTGLAVFALGRTDPRLFAMLAEMSEVLSAHPGRVALRRRVFDMMTELAAAPYDPDRIAAEGPLSISFLAAPIAVGSGRPAYELQLGPMRTGVEQAERELMIRELLGTARELVSI</sequence>
<dbReference type="PROSITE" id="PS51077">
    <property type="entry name" value="HTH_ICLR"/>
    <property type="match status" value="1"/>
</dbReference>
<dbReference type="GO" id="GO:0003677">
    <property type="term" value="F:DNA binding"/>
    <property type="evidence" value="ECO:0007669"/>
    <property type="project" value="UniProtKB-KW"/>
</dbReference>
<dbReference type="EMBL" id="WRPP01000001">
    <property type="protein sequence ID" value="MVU77241.1"/>
    <property type="molecule type" value="Genomic_DNA"/>
</dbReference>
<dbReference type="Gene3D" id="1.10.10.10">
    <property type="entry name" value="Winged helix-like DNA-binding domain superfamily/Winged helix DNA-binding domain"/>
    <property type="match status" value="1"/>
</dbReference>
<keyword evidence="1" id="KW-0805">Transcription regulation</keyword>
<evidence type="ECO:0000313" key="6">
    <source>
        <dbReference type="EMBL" id="MVU77241.1"/>
    </source>
</evidence>